<keyword evidence="2" id="KW-1185">Reference proteome</keyword>
<evidence type="ECO:0000313" key="1">
    <source>
        <dbReference type="EMBL" id="MES1922999.1"/>
    </source>
</evidence>
<comment type="caution">
    <text evidence="1">The sequence shown here is derived from an EMBL/GenBank/DDBJ whole genome shotgun (WGS) entry which is preliminary data.</text>
</comment>
<protein>
    <submittedName>
        <fullName evidence="1">Uncharacterized protein</fullName>
    </submittedName>
</protein>
<sequence>MSIPRYTVKNTSRCNLIKCSVLHDGHGVARCLCISHTQEARLVEQVSPGLIPTVSH</sequence>
<accession>A0ABV2ATK2</accession>
<name>A0ABV2ATK2_9EUKA</name>
<proteinExistence type="predicted"/>
<feature type="non-terminal residue" evidence="1">
    <location>
        <position position="56"/>
    </location>
</feature>
<dbReference type="Proteomes" id="UP001439008">
    <property type="component" value="Unassembled WGS sequence"/>
</dbReference>
<reference evidence="1 2" key="1">
    <citation type="journal article" date="2024" name="BMC Biol.">
        <title>Comparative genomics of Ascetosporea gives new insight into the evolutionary basis for animal parasitism in Rhizaria.</title>
        <authorList>
            <person name="Hiltunen Thoren M."/>
            <person name="Onut-Brannstrom I."/>
            <person name="Alfjorden A."/>
            <person name="Peckova H."/>
            <person name="Swords F."/>
            <person name="Hooper C."/>
            <person name="Holzer A.S."/>
            <person name="Bass D."/>
            <person name="Burki F."/>
        </authorList>
    </citation>
    <scope>NUCLEOTIDE SEQUENCE [LARGE SCALE GENOMIC DNA]</scope>
    <source>
        <strain evidence="1">20-A016</strain>
    </source>
</reference>
<organism evidence="1 2">
    <name type="scientific">Bonamia ostreae</name>
    <dbReference type="NCBI Taxonomy" id="126728"/>
    <lineage>
        <taxon>Eukaryota</taxon>
        <taxon>Sar</taxon>
        <taxon>Rhizaria</taxon>
        <taxon>Endomyxa</taxon>
        <taxon>Ascetosporea</taxon>
        <taxon>Haplosporida</taxon>
        <taxon>Bonamia</taxon>
    </lineage>
</organism>
<dbReference type="EMBL" id="JBDODL010004293">
    <property type="protein sequence ID" value="MES1922999.1"/>
    <property type="molecule type" value="Genomic_DNA"/>
</dbReference>
<gene>
    <name evidence="1" type="ORF">MHBO_004531</name>
</gene>
<evidence type="ECO:0000313" key="2">
    <source>
        <dbReference type="Proteomes" id="UP001439008"/>
    </source>
</evidence>